<keyword evidence="2" id="KW-1185">Reference proteome</keyword>
<proteinExistence type="predicted"/>
<dbReference type="Proteomes" id="UP000194841">
    <property type="component" value="Unassembled WGS sequence"/>
</dbReference>
<organism evidence="1 2">
    <name type="scientific">Pseudoalteromonas ulvae</name>
    <dbReference type="NCBI Taxonomy" id="107327"/>
    <lineage>
        <taxon>Bacteria</taxon>
        <taxon>Pseudomonadati</taxon>
        <taxon>Pseudomonadota</taxon>
        <taxon>Gammaproteobacteria</taxon>
        <taxon>Alteromonadales</taxon>
        <taxon>Pseudoalteromonadaceae</taxon>
        <taxon>Pseudoalteromonas</taxon>
    </lineage>
</organism>
<dbReference type="AlphaFoldDB" id="A0A244CM02"/>
<accession>A0A244CM02</accession>
<comment type="caution">
    <text evidence="1">The sequence shown here is derived from an EMBL/GenBank/DDBJ whole genome shotgun (WGS) entry which is preliminary data.</text>
</comment>
<dbReference type="EMBL" id="MWPV01000006">
    <property type="protein sequence ID" value="OUL56615.1"/>
    <property type="molecule type" value="Genomic_DNA"/>
</dbReference>
<protein>
    <submittedName>
        <fullName evidence="1">Uncharacterized protein</fullName>
    </submittedName>
</protein>
<dbReference type="RefSeq" id="WP_086745578.1">
    <property type="nucleotide sequence ID" value="NZ_MWPV01000006.1"/>
</dbReference>
<dbReference type="OrthoDB" id="9156048at2"/>
<sequence length="81" mass="9310">MSKVEIPDKLLVKLGSEMKMDVHWIDVKLKDGSVFPKMVVRGGRYITGNSLDNDGQGNVPFQSSQILSIRRQALFSWWPFW</sequence>
<name>A0A244CM02_PSEDV</name>
<evidence type="ECO:0000313" key="1">
    <source>
        <dbReference type="EMBL" id="OUL56615.1"/>
    </source>
</evidence>
<evidence type="ECO:0000313" key="2">
    <source>
        <dbReference type="Proteomes" id="UP000194841"/>
    </source>
</evidence>
<gene>
    <name evidence="1" type="ORF">B1199_18325</name>
</gene>
<reference evidence="1 2" key="1">
    <citation type="submission" date="2017-02" db="EMBL/GenBank/DDBJ databases">
        <title>Pseudoalteromonas ulvae TC14 Genome.</title>
        <authorList>
            <person name="Molmeret M."/>
        </authorList>
    </citation>
    <scope>NUCLEOTIDE SEQUENCE [LARGE SCALE GENOMIC DNA]</scope>
    <source>
        <strain evidence="1">TC14</strain>
    </source>
</reference>